<dbReference type="InterPro" id="IPR000719">
    <property type="entry name" value="Prot_kinase_dom"/>
</dbReference>
<protein>
    <recommendedName>
        <fullName evidence="3">Protein kinase domain-containing protein</fullName>
    </recommendedName>
</protein>
<dbReference type="InterPro" id="IPR006597">
    <property type="entry name" value="Sel1-like"/>
</dbReference>
<keyword evidence="5" id="KW-1185">Reference proteome</keyword>
<dbReference type="EMBL" id="JAPFFF010000048">
    <property type="protein sequence ID" value="KAK8840214.1"/>
    <property type="molecule type" value="Genomic_DNA"/>
</dbReference>
<proteinExistence type="inferred from homology"/>
<accession>A0ABR2H1Y0</accession>
<gene>
    <name evidence="4" type="ORF">M9Y10_031158</name>
</gene>
<dbReference type="PANTHER" id="PTHR11102:SF160">
    <property type="entry name" value="ERAD-ASSOCIATED E3 UBIQUITIN-PROTEIN LIGASE COMPONENT HRD3"/>
    <property type="match status" value="1"/>
</dbReference>
<dbReference type="Pfam" id="PF00069">
    <property type="entry name" value="Pkinase"/>
    <property type="match status" value="1"/>
</dbReference>
<dbReference type="CDD" id="cd00180">
    <property type="entry name" value="PKc"/>
    <property type="match status" value="1"/>
</dbReference>
<dbReference type="Proteomes" id="UP001470230">
    <property type="component" value="Unassembled WGS sequence"/>
</dbReference>
<dbReference type="PANTHER" id="PTHR11102">
    <property type="entry name" value="SEL-1-LIKE PROTEIN"/>
    <property type="match status" value="1"/>
</dbReference>
<evidence type="ECO:0000313" key="5">
    <source>
        <dbReference type="Proteomes" id="UP001470230"/>
    </source>
</evidence>
<evidence type="ECO:0000256" key="2">
    <source>
        <dbReference type="SAM" id="Coils"/>
    </source>
</evidence>
<evidence type="ECO:0000256" key="1">
    <source>
        <dbReference type="ARBA" id="ARBA00038101"/>
    </source>
</evidence>
<sequence>MSFENLQDFFSSKSVKMKNDLFNPVIQQYNLLILTKDNHQQEISKLKNKNKIIMCDFHKDNYIACLDNKIIIFKKSDDEIINYFISYFNYSTIYYTSNECKKILEDICSDISINFSQENQDDFISDELPNFLKEFIPVNVNRKDWNIISKCLSGFLIKKAYMQSNFNRIKIDKKNVNEDKIDLNKTQNFIKLRQISTTSSSIISLIYLIVEEKLMISKIFHKQLTPIEKDKLASREISNYQKLNHPFIPKFYGCDEQKTIFIEFIQGETLDKYDFNKLSENEIMNIILEIFITIHYFHINKFIYRDLKPNNIMIDKNGVAVIIDFDRLFDCNLYDIEESSKDFGTNYVSPEFNDGCSYSYSHDIYSIGLVIKNFFLDKKSNQNLISSQILSKLTIMCDCCTDSNDNDRPTISQLIRFFYNNILIKMNQKTIIESRLVEILAQNLSNENLIDPFGLCTLGIIYMEGFYIIDNIDLAQYYFLRASDQKDILAQLNLYFILSPIDLKSAVNYLTFAAENDDQISQCILVSFLMFFTNYKEFDKSFKYIKSLVKDNNLFGKILYMIYCFRKQLKEEAQYIKTTFKIEKKPPAFNHQFYNVKGKYILPNLLVQLLYDIYNGSLMETEFYFNLGVIFYKFRNEKKDIEKAIKYFRNAAQRKAYEVKSFLNEYNYDEQILSSEMIQIVKYIINMINYEIITAKNYLGYIYDNSFLITTDLNLSIYYYQLSADMKNINAEYLLAEIYSNDKKGYKDIKKAIYYYDLVLKDDHPLYHDIHCQTFRINMLMPNNANENENIFSSANYCKLLAYNDLGKIYYKGKDVNKDISKSLNYFIYAASQNLPESQYYLGKIFYTNKNLQDTQKAISYFKKAAAQGNVKSQKYLGIIYYEGKVTDQNIKLARENFSYASSHSDSTSLFYLGFICYEGKYIPQNNEDAHRRFIDSINKNDNQYALNNLGIMCKHGEIEKANIIDAKHYFEKAIKMKDDVVARFNLAHMYFYGEGVEIDLDRSMELIVQKTDKKIPCYLCLLYLIFMTKFKSIPKIAEIEKEIYNHNNNSETSKAIARKLYHMKSKIKINPSLLYENLKKYELIYIDHYGNTITRELLEENWKKYGKEKSNNLIKEINHIFFEGLGEIQDL</sequence>
<evidence type="ECO:0000313" key="4">
    <source>
        <dbReference type="EMBL" id="KAK8840214.1"/>
    </source>
</evidence>
<dbReference type="Gene3D" id="1.10.510.10">
    <property type="entry name" value="Transferase(Phosphotransferase) domain 1"/>
    <property type="match status" value="1"/>
</dbReference>
<dbReference type="InterPro" id="IPR008271">
    <property type="entry name" value="Ser/Thr_kinase_AS"/>
</dbReference>
<dbReference type="SUPFAM" id="SSF81901">
    <property type="entry name" value="HCP-like"/>
    <property type="match status" value="4"/>
</dbReference>
<keyword evidence="2" id="KW-0175">Coiled coil</keyword>
<reference evidence="4 5" key="1">
    <citation type="submission" date="2024-04" db="EMBL/GenBank/DDBJ databases">
        <title>Tritrichomonas musculus Genome.</title>
        <authorList>
            <person name="Alves-Ferreira E."/>
            <person name="Grigg M."/>
            <person name="Lorenzi H."/>
            <person name="Galac M."/>
        </authorList>
    </citation>
    <scope>NUCLEOTIDE SEQUENCE [LARGE SCALE GENOMIC DNA]</scope>
    <source>
        <strain evidence="4 5">EAF2021</strain>
    </source>
</reference>
<dbReference type="Gene3D" id="1.25.40.10">
    <property type="entry name" value="Tetratricopeptide repeat domain"/>
    <property type="match status" value="3"/>
</dbReference>
<name>A0ABR2H1Y0_9EUKA</name>
<feature type="domain" description="Protein kinase" evidence="3">
    <location>
        <begin position="189"/>
        <end position="423"/>
    </location>
</feature>
<dbReference type="SMART" id="SM00671">
    <property type="entry name" value="SEL1"/>
    <property type="match status" value="11"/>
</dbReference>
<dbReference type="InterPro" id="IPR050767">
    <property type="entry name" value="Sel1_AlgK"/>
</dbReference>
<dbReference type="PROSITE" id="PS00108">
    <property type="entry name" value="PROTEIN_KINASE_ST"/>
    <property type="match status" value="1"/>
</dbReference>
<dbReference type="InterPro" id="IPR011009">
    <property type="entry name" value="Kinase-like_dom_sf"/>
</dbReference>
<organism evidence="4 5">
    <name type="scientific">Tritrichomonas musculus</name>
    <dbReference type="NCBI Taxonomy" id="1915356"/>
    <lineage>
        <taxon>Eukaryota</taxon>
        <taxon>Metamonada</taxon>
        <taxon>Parabasalia</taxon>
        <taxon>Tritrichomonadida</taxon>
        <taxon>Tritrichomonadidae</taxon>
        <taxon>Tritrichomonas</taxon>
    </lineage>
</organism>
<comment type="caution">
    <text evidence="4">The sequence shown here is derived from an EMBL/GenBank/DDBJ whole genome shotgun (WGS) entry which is preliminary data.</text>
</comment>
<feature type="coiled-coil region" evidence="2">
    <location>
        <begin position="29"/>
        <end position="56"/>
    </location>
</feature>
<comment type="similarity">
    <text evidence="1">Belongs to the sel-1 family.</text>
</comment>
<dbReference type="InterPro" id="IPR011990">
    <property type="entry name" value="TPR-like_helical_dom_sf"/>
</dbReference>
<dbReference type="SUPFAM" id="SSF56112">
    <property type="entry name" value="Protein kinase-like (PK-like)"/>
    <property type="match status" value="1"/>
</dbReference>
<evidence type="ECO:0000259" key="3">
    <source>
        <dbReference type="PROSITE" id="PS50011"/>
    </source>
</evidence>
<dbReference type="Pfam" id="PF08238">
    <property type="entry name" value="Sel1"/>
    <property type="match status" value="10"/>
</dbReference>
<dbReference type="PROSITE" id="PS50011">
    <property type="entry name" value="PROTEIN_KINASE_DOM"/>
    <property type="match status" value="1"/>
</dbReference>
<dbReference type="SMART" id="SM00220">
    <property type="entry name" value="S_TKc"/>
    <property type="match status" value="1"/>
</dbReference>